<reference evidence="5 6" key="1">
    <citation type="submission" date="2020-08" db="EMBL/GenBank/DDBJ databases">
        <title>Genomic Encyclopedia of Type Strains, Phase III (KMG-III): the genomes of soil and plant-associated and newly described type strains.</title>
        <authorList>
            <person name="Whitman W."/>
        </authorList>
    </citation>
    <scope>NUCLEOTIDE SEQUENCE [LARGE SCALE GENOMIC DNA]</scope>
    <source>
        <strain evidence="5 6">CECT 5862</strain>
    </source>
</reference>
<dbReference type="Gene3D" id="1.10.10.10">
    <property type="entry name" value="Winged helix-like DNA-binding domain superfamily/Winged helix DNA-binding domain"/>
    <property type="match status" value="1"/>
</dbReference>
<dbReference type="SUPFAM" id="SSF53822">
    <property type="entry name" value="Periplasmic binding protein-like I"/>
    <property type="match status" value="1"/>
</dbReference>
<dbReference type="InterPro" id="IPR028082">
    <property type="entry name" value="Peripla_BP_I"/>
</dbReference>
<evidence type="ECO:0000259" key="4">
    <source>
        <dbReference type="PROSITE" id="PS50949"/>
    </source>
</evidence>
<feature type="domain" description="HTH gntR-type" evidence="4">
    <location>
        <begin position="23"/>
        <end position="91"/>
    </location>
</feature>
<dbReference type="RefSeq" id="WP_221401356.1">
    <property type="nucleotide sequence ID" value="NZ_JACHXK010000007.1"/>
</dbReference>
<gene>
    <name evidence="5" type="ORF">FHS18_003460</name>
</gene>
<dbReference type="InterPro" id="IPR000524">
    <property type="entry name" value="Tscrpt_reg_HTH_GntR"/>
</dbReference>
<evidence type="ECO:0000256" key="1">
    <source>
        <dbReference type="ARBA" id="ARBA00023015"/>
    </source>
</evidence>
<accession>A0A7W5AZA1</accession>
<dbReference type="CDD" id="cd07377">
    <property type="entry name" value="WHTH_GntR"/>
    <property type="match status" value="1"/>
</dbReference>
<evidence type="ECO:0000313" key="5">
    <source>
        <dbReference type="EMBL" id="MBB3111392.1"/>
    </source>
</evidence>
<dbReference type="Pfam" id="PF13407">
    <property type="entry name" value="Peripla_BP_4"/>
    <property type="match status" value="1"/>
</dbReference>
<dbReference type="AlphaFoldDB" id="A0A7W5AZA1"/>
<name>A0A7W5AZA1_9BACL</name>
<keyword evidence="1" id="KW-0805">Transcription regulation</keyword>
<dbReference type="InterPro" id="IPR036390">
    <property type="entry name" value="WH_DNA-bd_sf"/>
</dbReference>
<keyword evidence="2 5" id="KW-0238">DNA-binding</keyword>
<dbReference type="EMBL" id="JACHXK010000007">
    <property type="protein sequence ID" value="MBB3111392.1"/>
    <property type="molecule type" value="Genomic_DNA"/>
</dbReference>
<protein>
    <submittedName>
        <fullName evidence="5">DNA-binding LacI/PurR family transcriptional regulator/DNA-binding transcriptional regulator YhcF (GntR family)</fullName>
    </submittedName>
</protein>
<organism evidence="5 6">
    <name type="scientific">Paenibacillus phyllosphaerae</name>
    <dbReference type="NCBI Taxonomy" id="274593"/>
    <lineage>
        <taxon>Bacteria</taxon>
        <taxon>Bacillati</taxon>
        <taxon>Bacillota</taxon>
        <taxon>Bacilli</taxon>
        <taxon>Bacillales</taxon>
        <taxon>Paenibacillaceae</taxon>
        <taxon>Paenibacillus</taxon>
    </lineage>
</organism>
<dbReference type="SUPFAM" id="SSF46785">
    <property type="entry name" value="Winged helix' DNA-binding domain"/>
    <property type="match status" value="1"/>
</dbReference>
<dbReference type="SMART" id="SM00345">
    <property type="entry name" value="HTH_GNTR"/>
    <property type="match status" value="1"/>
</dbReference>
<sequence length="392" mass="43308">MRSTLSLISETPYSKVVIAMNEKPLYKQIQQAIKDQIRLGNLRPGDRIPSEKELAEQFHVSLITTKNALAGLAEEGVVVRAKGKGTFVSGQSAFMLHMPPSVAAGKEVTPPSSMHLARKDKSAGIIGMIIPSMRTKVEQRLLDAIENAVNEQGYTLAIRVSRGSISNEREAVRQLFELGISGLVLFPIGAENDLRTARYACELGCPLALIDRYYPEANVVSVSSDNRNGARMAVKYVADAGMRSIALLTPPEEHSVISERLDGYKRGLAETRIGMERAAELVMPYEIFNVSREQALREMERWMMPHHKRIDAVIALDVELARLAYYTLQRIGAGAKTIVTFDDPEIPGIAFIQQDESAIGRRAVAVLMDQITLGRQTAARYVVPVRLVVPKQ</sequence>
<dbReference type="InterPro" id="IPR036388">
    <property type="entry name" value="WH-like_DNA-bd_sf"/>
</dbReference>
<dbReference type="PRINTS" id="PR00035">
    <property type="entry name" value="HTHGNTR"/>
</dbReference>
<dbReference type="GO" id="GO:0003700">
    <property type="term" value="F:DNA-binding transcription factor activity"/>
    <property type="evidence" value="ECO:0007669"/>
    <property type="project" value="InterPro"/>
</dbReference>
<dbReference type="Pfam" id="PF00392">
    <property type="entry name" value="GntR"/>
    <property type="match status" value="1"/>
</dbReference>
<keyword evidence="6" id="KW-1185">Reference proteome</keyword>
<keyword evidence="3" id="KW-0804">Transcription</keyword>
<dbReference type="Proteomes" id="UP000570361">
    <property type="component" value="Unassembled WGS sequence"/>
</dbReference>
<dbReference type="Gene3D" id="3.40.50.2300">
    <property type="match status" value="2"/>
</dbReference>
<evidence type="ECO:0000256" key="2">
    <source>
        <dbReference type="ARBA" id="ARBA00023125"/>
    </source>
</evidence>
<comment type="caution">
    <text evidence="5">The sequence shown here is derived from an EMBL/GenBank/DDBJ whole genome shotgun (WGS) entry which is preliminary data.</text>
</comment>
<dbReference type="PANTHER" id="PTHR30146:SF109">
    <property type="entry name" value="HTH-TYPE TRANSCRIPTIONAL REGULATOR GALS"/>
    <property type="match status" value="1"/>
</dbReference>
<dbReference type="CDD" id="cd06267">
    <property type="entry name" value="PBP1_LacI_sugar_binding-like"/>
    <property type="match status" value="1"/>
</dbReference>
<dbReference type="InterPro" id="IPR025997">
    <property type="entry name" value="SBP_2_dom"/>
</dbReference>
<evidence type="ECO:0000313" key="6">
    <source>
        <dbReference type="Proteomes" id="UP000570361"/>
    </source>
</evidence>
<evidence type="ECO:0000256" key="3">
    <source>
        <dbReference type="ARBA" id="ARBA00023163"/>
    </source>
</evidence>
<dbReference type="GO" id="GO:0000976">
    <property type="term" value="F:transcription cis-regulatory region binding"/>
    <property type="evidence" value="ECO:0007669"/>
    <property type="project" value="TreeGrafter"/>
</dbReference>
<dbReference type="PROSITE" id="PS50949">
    <property type="entry name" value="HTH_GNTR"/>
    <property type="match status" value="1"/>
</dbReference>
<dbReference type="FunFam" id="1.10.10.10:FF:000079">
    <property type="entry name" value="GntR family transcriptional regulator"/>
    <property type="match status" value="1"/>
</dbReference>
<dbReference type="PANTHER" id="PTHR30146">
    <property type="entry name" value="LACI-RELATED TRANSCRIPTIONAL REPRESSOR"/>
    <property type="match status" value="1"/>
</dbReference>
<proteinExistence type="predicted"/>